<proteinExistence type="predicted"/>
<dbReference type="Gene3D" id="2.40.160.20">
    <property type="match status" value="1"/>
</dbReference>
<dbReference type="Pfam" id="PF19573">
    <property type="entry name" value="DUF6089"/>
    <property type="match status" value="1"/>
</dbReference>
<dbReference type="Proteomes" id="UP000297031">
    <property type="component" value="Chromosome"/>
</dbReference>
<dbReference type="AlphaFoldDB" id="A0A4P7VLA2"/>
<dbReference type="KEGG" id="mgod:E7746_10915"/>
<evidence type="ECO:0000259" key="2">
    <source>
        <dbReference type="Pfam" id="PF19573"/>
    </source>
</evidence>
<dbReference type="InterPro" id="IPR011250">
    <property type="entry name" value="OMP/PagP_B-barrel"/>
</dbReference>
<dbReference type="OrthoDB" id="654178at2"/>
<evidence type="ECO:0000313" key="4">
    <source>
        <dbReference type="Proteomes" id="UP000297031"/>
    </source>
</evidence>
<keyword evidence="1" id="KW-0732">Signal</keyword>
<evidence type="ECO:0000313" key="3">
    <source>
        <dbReference type="EMBL" id="QCD36353.1"/>
    </source>
</evidence>
<keyword evidence="4" id="KW-1185">Reference proteome</keyword>
<feature type="chain" id="PRO_5020616828" evidence="1">
    <location>
        <begin position="29"/>
        <end position="233"/>
    </location>
</feature>
<protein>
    <submittedName>
        <fullName evidence="3">Porin family protein</fullName>
    </submittedName>
</protein>
<feature type="domain" description="DUF6089" evidence="2">
    <location>
        <begin position="25"/>
        <end position="229"/>
    </location>
</feature>
<accession>A0A4P7VLA2</accession>
<dbReference type="InterPro" id="IPR045743">
    <property type="entry name" value="DUF6089"/>
</dbReference>
<evidence type="ECO:0000256" key="1">
    <source>
        <dbReference type="SAM" id="SignalP"/>
    </source>
</evidence>
<dbReference type="SUPFAM" id="SSF56925">
    <property type="entry name" value="OMPA-like"/>
    <property type="match status" value="1"/>
</dbReference>
<sequence>MSRCIIASAASWAIAIILSVTATLPTQAQETAYRFDLGAGLGTSGYLGDANTSNFLKHPGFAAQVSFRYLIDPRWSIRATLLTAGLSGNSADMTNVLPGGAEYRFTSQVYDLGARVEFNFLNYGIGESYRKLSRWSPYIALGAGVTVASSGGTFTAMNLPMGAGVKYKLQQRINLGLEWTMTKVLGDRVDGEVLDDPYMIKSSFIKNTDWYSTIMITISYEIGQRCRNCFYID</sequence>
<gene>
    <name evidence="3" type="ORF">E7746_10915</name>
</gene>
<organism evidence="3 4">
    <name type="scientific">Muribaculum gordoncarteri</name>
    <dbReference type="NCBI Taxonomy" id="2530390"/>
    <lineage>
        <taxon>Bacteria</taxon>
        <taxon>Pseudomonadati</taxon>
        <taxon>Bacteroidota</taxon>
        <taxon>Bacteroidia</taxon>
        <taxon>Bacteroidales</taxon>
        <taxon>Muribaculaceae</taxon>
        <taxon>Muribaculum</taxon>
    </lineage>
</organism>
<feature type="signal peptide" evidence="1">
    <location>
        <begin position="1"/>
        <end position="28"/>
    </location>
</feature>
<dbReference type="RefSeq" id="WP_135946757.1">
    <property type="nucleotide sequence ID" value="NZ_CP039393.1"/>
</dbReference>
<reference evidence="3 4" key="1">
    <citation type="submission" date="2019-02" db="EMBL/GenBank/DDBJ databases">
        <title>Isolation and identification of novel species under the genus Muribaculum.</title>
        <authorList>
            <person name="Miyake S."/>
            <person name="Ding Y."/>
            <person name="Low A."/>
            <person name="Soh M."/>
            <person name="Seedorf H."/>
        </authorList>
    </citation>
    <scope>NUCLEOTIDE SEQUENCE [LARGE SCALE GENOMIC DNA]</scope>
    <source>
        <strain evidence="3 4">TLL-A4</strain>
    </source>
</reference>
<name>A0A4P7VLA2_9BACT</name>
<dbReference type="EMBL" id="CP039393">
    <property type="protein sequence ID" value="QCD36353.1"/>
    <property type="molecule type" value="Genomic_DNA"/>
</dbReference>